<accession>A0A060BU85</accession>
<organism evidence="2">
    <name type="scientific">uncultured Bifidobacterium sp</name>
    <dbReference type="NCBI Taxonomy" id="165187"/>
    <lineage>
        <taxon>Bacteria</taxon>
        <taxon>Bacillati</taxon>
        <taxon>Actinomycetota</taxon>
        <taxon>Actinomycetes</taxon>
        <taxon>Bifidobacteriales</taxon>
        <taxon>Bifidobacteriaceae</taxon>
        <taxon>Bifidobacterium</taxon>
        <taxon>environmental samples</taxon>
    </lineage>
</organism>
<feature type="compositionally biased region" description="Polar residues" evidence="1">
    <location>
        <begin position="27"/>
        <end position="43"/>
    </location>
</feature>
<feature type="region of interest" description="Disordered" evidence="1">
    <location>
        <begin position="27"/>
        <end position="51"/>
    </location>
</feature>
<evidence type="ECO:0000256" key="1">
    <source>
        <dbReference type="SAM" id="MobiDB-lite"/>
    </source>
</evidence>
<feature type="non-terminal residue" evidence="2">
    <location>
        <position position="115"/>
    </location>
</feature>
<dbReference type="AlphaFoldDB" id="A0A060BU85"/>
<dbReference type="Gene3D" id="3.20.20.80">
    <property type="entry name" value="Glycosidases"/>
    <property type="match status" value="1"/>
</dbReference>
<protein>
    <submittedName>
        <fullName evidence="2">CAZy families GH30 protein</fullName>
    </submittedName>
</protein>
<name>A0A060BU85_9BIFI</name>
<proteinExistence type="predicted"/>
<sequence>MRMFCTRAAPDDSGLLQTLVEHRYLSDSSDSTGWADPSDSSISGDRGTVIRVDADDSRQRIDGFGASITQASAYLWRHRVRDPDAMMRALFDPVQGIGLSMLRQPIGPSDHVTRP</sequence>
<dbReference type="EMBL" id="KF116828">
    <property type="protein sequence ID" value="AIA84076.1"/>
    <property type="molecule type" value="Genomic_DNA"/>
</dbReference>
<reference evidence="2" key="1">
    <citation type="journal article" date="2013" name="Environ. Microbiol.">
        <title>Seasonally variable intestinal metagenomes of the red palm weevil (Rhynchophorus ferrugineus).</title>
        <authorList>
            <person name="Jia S."/>
            <person name="Zhang X."/>
            <person name="Zhang G."/>
            <person name="Yin A."/>
            <person name="Zhang S."/>
            <person name="Li F."/>
            <person name="Wang L."/>
            <person name="Zhao D."/>
            <person name="Yun Q."/>
            <person name="Tala"/>
            <person name="Wang J."/>
            <person name="Sun G."/>
            <person name="Baabdullah M."/>
            <person name="Yu X."/>
            <person name="Hu S."/>
            <person name="Al-Mssallem I.S."/>
            <person name="Yu J."/>
        </authorList>
    </citation>
    <scope>NUCLEOTIDE SEQUENCE</scope>
</reference>
<evidence type="ECO:0000313" key="2">
    <source>
        <dbReference type="EMBL" id="AIA84076.1"/>
    </source>
</evidence>